<protein>
    <submittedName>
        <fullName evidence="1">Uncharacterized protein</fullName>
    </submittedName>
</protein>
<dbReference type="RefSeq" id="WP_377717748.1">
    <property type="nucleotide sequence ID" value="NZ_JBHSAM010000014.1"/>
</dbReference>
<name>A0ABV8JXX1_9BACL</name>
<comment type="caution">
    <text evidence="1">The sequence shown here is derived from an EMBL/GenBank/DDBJ whole genome shotgun (WGS) entry which is preliminary data.</text>
</comment>
<evidence type="ECO:0000313" key="1">
    <source>
        <dbReference type="EMBL" id="MFC4099057.1"/>
    </source>
</evidence>
<keyword evidence="2" id="KW-1185">Reference proteome</keyword>
<dbReference type="EMBL" id="JBHSAM010000014">
    <property type="protein sequence ID" value="MFC4099057.1"/>
    <property type="molecule type" value="Genomic_DNA"/>
</dbReference>
<organism evidence="1 2">
    <name type="scientific">Paenibacillus xanthanilyticus</name>
    <dbReference type="NCBI Taxonomy" id="1783531"/>
    <lineage>
        <taxon>Bacteria</taxon>
        <taxon>Bacillati</taxon>
        <taxon>Bacillota</taxon>
        <taxon>Bacilli</taxon>
        <taxon>Bacillales</taxon>
        <taxon>Paenibacillaceae</taxon>
        <taxon>Paenibacillus</taxon>
    </lineage>
</organism>
<evidence type="ECO:0000313" key="2">
    <source>
        <dbReference type="Proteomes" id="UP001595715"/>
    </source>
</evidence>
<gene>
    <name evidence="1" type="ORF">ACFOZ8_05230</name>
</gene>
<accession>A0ABV8JXX1</accession>
<dbReference type="Proteomes" id="UP001595715">
    <property type="component" value="Unassembled WGS sequence"/>
</dbReference>
<proteinExistence type="predicted"/>
<sequence>MDDLQDSPEAVSALAERETLQYLLDDMEGQTQPLITTAFWGDSRAIYSQDSLADMMQNGGFLLERQVLDIENAMEEWQAYYDLSDTQMNLLKSLFTRKIEAPSEVVVLTLEEIRMLDAEDEEDLTESRISFEEIGITWERKR</sequence>
<reference evidence="2" key="1">
    <citation type="journal article" date="2019" name="Int. J. Syst. Evol. Microbiol.">
        <title>The Global Catalogue of Microorganisms (GCM) 10K type strain sequencing project: providing services to taxonomists for standard genome sequencing and annotation.</title>
        <authorList>
            <consortium name="The Broad Institute Genomics Platform"/>
            <consortium name="The Broad Institute Genome Sequencing Center for Infectious Disease"/>
            <person name="Wu L."/>
            <person name="Ma J."/>
        </authorList>
    </citation>
    <scope>NUCLEOTIDE SEQUENCE [LARGE SCALE GENOMIC DNA]</scope>
    <source>
        <strain evidence="2">IBRC-M 10987</strain>
    </source>
</reference>